<gene>
    <name evidence="9" type="ORF">QE369_000719</name>
</gene>
<evidence type="ECO:0000256" key="6">
    <source>
        <dbReference type="ARBA" id="ARBA00022837"/>
    </source>
</evidence>
<accession>A0AAJ2EPY9</accession>
<dbReference type="Proteomes" id="UP001255601">
    <property type="component" value="Unassembled WGS sequence"/>
</dbReference>
<sequence>MTSVFVAKSLTVMTISLAFVPVTSAFAAPQDADGLCSALAASSIPASKISLPTKGATIQSATLIGGSDPDNRNGEYCKVIGQIKPVDPKAPDIIWQVNLPSGWNGKLLQYGGGGYNGSIPPTTDKTTLGLDVVPTPLAQGYVTFGSDSGHQAPNADDASFAKNDEAMVNYGYMHIKKVLDVAKVLVAERYEKPVTRVYFQGGSTGGREGLTAASRWPESYDGILTNYPTANFVGLRLWGAGLARAVYDDDSAGWIPPSLVERISKEALKTCDGLDGLEDGLVSNMQQCRGQAAALVKGLACDANGTGNPEDCLTRAQIEQTLKIYHEGYSLPYQLANGIDTYPGYNSLEGIMMQLGSEPQMRTPPVSGPNAHHSSRSFEFLQNFVQRDQPLDLLSFDIHEPGKLKDRIVELSDVIGATRMDWSTFSDRGGKIIWLQGNDDPSVSPLGNAKLFESIVARMGADKVKSFMRFYLVPGLAHGGGRFSPTWDNLAALDNWVEHGVPPSNPVVVDATKSSTKGRSRPLCEYPSWPKYKGDGDVAIASSFSCAND</sequence>
<comment type="similarity">
    <text evidence="1">Belongs to the tannase family.</text>
</comment>
<proteinExistence type="inferred from homology"/>
<keyword evidence="6" id="KW-0106">Calcium</keyword>
<name>A0AAJ2EPY9_9HYPH</name>
<evidence type="ECO:0000256" key="5">
    <source>
        <dbReference type="ARBA" id="ARBA00022801"/>
    </source>
</evidence>
<organism evidence="9 10">
    <name type="scientific">Agrobacterium larrymoorei</name>
    <dbReference type="NCBI Taxonomy" id="160699"/>
    <lineage>
        <taxon>Bacteria</taxon>
        <taxon>Pseudomonadati</taxon>
        <taxon>Pseudomonadota</taxon>
        <taxon>Alphaproteobacteria</taxon>
        <taxon>Hyphomicrobiales</taxon>
        <taxon>Rhizobiaceae</taxon>
        <taxon>Rhizobium/Agrobacterium group</taxon>
        <taxon>Agrobacterium</taxon>
    </lineage>
</organism>
<reference evidence="9" key="1">
    <citation type="submission" date="2023-08" db="EMBL/GenBank/DDBJ databases">
        <title>Functional and genomic diversity of the sorghum phyllosphere microbiome.</title>
        <authorList>
            <person name="Shade A."/>
        </authorList>
    </citation>
    <scope>NUCLEOTIDE SEQUENCE</scope>
    <source>
        <strain evidence="9">SORGH_AS_0974</strain>
    </source>
</reference>
<feature type="chain" id="PRO_5042614976" description="Tannase/feruloyl esterase family alpha/beta hydrolase" evidence="8">
    <location>
        <begin position="28"/>
        <end position="549"/>
    </location>
</feature>
<keyword evidence="4 8" id="KW-0732">Signal</keyword>
<dbReference type="RefSeq" id="WP_309769597.1">
    <property type="nucleotide sequence ID" value="NZ_JAVIZC010000001.1"/>
</dbReference>
<evidence type="ECO:0000313" key="10">
    <source>
        <dbReference type="Proteomes" id="UP001255601"/>
    </source>
</evidence>
<keyword evidence="7" id="KW-1015">Disulfide bond</keyword>
<keyword evidence="2" id="KW-0719">Serine esterase</keyword>
<dbReference type="PANTHER" id="PTHR33938:SF15">
    <property type="entry name" value="FERULOYL ESTERASE B-RELATED"/>
    <property type="match status" value="1"/>
</dbReference>
<evidence type="ECO:0000256" key="3">
    <source>
        <dbReference type="ARBA" id="ARBA00022723"/>
    </source>
</evidence>
<comment type="caution">
    <text evidence="9">The sequence shown here is derived from an EMBL/GenBank/DDBJ whole genome shotgun (WGS) entry which is preliminary data.</text>
</comment>
<protein>
    <recommendedName>
        <fullName evidence="11">Tannase/feruloyl esterase family alpha/beta hydrolase</fullName>
    </recommendedName>
</protein>
<evidence type="ECO:0000256" key="2">
    <source>
        <dbReference type="ARBA" id="ARBA00022487"/>
    </source>
</evidence>
<evidence type="ECO:0000256" key="1">
    <source>
        <dbReference type="ARBA" id="ARBA00006249"/>
    </source>
</evidence>
<evidence type="ECO:0000256" key="8">
    <source>
        <dbReference type="SAM" id="SignalP"/>
    </source>
</evidence>
<dbReference type="SUPFAM" id="SSF53474">
    <property type="entry name" value="alpha/beta-Hydrolases"/>
    <property type="match status" value="1"/>
</dbReference>
<evidence type="ECO:0000256" key="4">
    <source>
        <dbReference type="ARBA" id="ARBA00022729"/>
    </source>
</evidence>
<dbReference type="EMBL" id="JAVIZC010000001">
    <property type="protein sequence ID" value="MDR6100541.1"/>
    <property type="molecule type" value="Genomic_DNA"/>
</dbReference>
<dbReference type="InterPro" id="IPR029058">
    <property type="entry name" value="AB_hydrolase_fold"/>
</dbReference>
<evidence type="ECO:0000313" key="9">
    <source>
        <dbReference type="EMBL" id="MDR6100541.1"/>
    </source>
</evidence>
<dbReference type="GO" id="GO:0046872">
    <property type="term" value="F:metal ion binding"/>
    <property type="evidence" value="ECO:0007669"/>
    <property type="project" value="UniProtKB-KW"/>
</dbReference>
<evidence type="ECO:0008006" key="11">
    <source>
        <dbReference type="Google" id="ProtNLM"/>
    </source>
</evidence>
<feature type="signal peptide" evidence="8">
    <location>
        <begin position="1"/>
        <end position="27"/>
    </location>
</feature>
<evidence type="ECO:0000256" key="7">
    <source>
        <dbReference type="ARBA" id="ARBA00023157"/>
    </source>
</evidence>
<keyword evidence="5" id="KW-0378">Hydrolase</keyword>
<dbReference type="AlphaFoldDB" id="A0AAJ2EPY9"/>
<dbReference type="GO" id="GO:0052689">
    <property type="term" value="F:carboxylic ester hydrolase activity"/>
    <property type="evidence" value="ECO:0007669"/>
    <property type="project" value="UniProtKB-KW"/>
</dbReference>
<keyword evidence="3" id="KW-0479">Metal-binding</keyword>
<dbReference type="Pfam" id="PF07519">
    <property type="entry name" value="Tannase"/>
    <property type="match status" value="1"/>
</dbReference>
<dbReference type="InterPro" id="IPR011118">
    <property type="entry name" value="Tannase/feruloyl_esterase"/>
</dbReference>
<dbReference type="PANTHER" id="PTHR33938">
    <property type="entry name" value="FERULOYL ESTERASE B-RELATED"/>
    <property type="match status" value="1"/>
</dbReference>